<evidence type="ECO:0000313" key="13">
    <source>
        <dbReference type="EMBL" id="HBH7043368.1"/>
    </source>
</evidence>
<evidence type="ECO:0000313" key="10">
    <source>
        <dbReference type="EMBL" id="ELV3681569.1"/>
    </source>
</evidence>
<dbReference type="Proteomes" id="UP000263627">
    <property type="component" value="Chromosome"/>
</dbReference>
<gene>
    <name evidence="13" type="primary">flgL</name>
    <name evidence="8" type="ORF">AI2935V1_3958</name>
    <name evidence="7" type="ORF">AM363_07845</name>
    <name evidence="13" type="ORF">KV121_003464</name>
    <name evidence="14" type="ORF">KV121_005614</name>
    <name evidence="9" type="ORF">KY227_003684</name>
    <name evidence="11" type="ORF">P7U51_000804</name>
    <name evidence="12" type="ORF">PQQ21_004217</name>
    <name evidence="10" type="ORF">SGX49_004051</name>
</gene>
<protein>
    <submittedName>
        <fullName evidence="7">Flagellar hook-associated protein 3</fullName>
    </submittedName>
    <submittedName>
        <fullName evidence="13">Flagellar hook-associated protein FlgL</fullName>
    </submittedName>
</protein>
<organism evidence="13 16">
    <name type="scientific">Citrobacter freundii</name>
    <dbReference type="NCBI Taxonomy" id="546"/>
    <lineage>
        <taxon>Bacteria</taxon>
        <taxon>Pseudomonadati</taxon>
        <taxon>Pseudomonadota</taxon>
        <taxon>Gammaproteobacteria</taxon>
        <taxon>Enterobacterales</taxon>
        <taxon>Enterobacteriaceae</taxon>
        <taxon>Citrobacter</taxon>
        <taxon>Citrobacter freundii complex</taxon>
    </lineage>
</organism>
<keyword evidence="4" id="KW-0964">Secreted</keyword>
<keyword evidence="13" id="KW-0969">Cilium</keyword>
<evidence type="ECO:0000313" key="8">
    <source>
        <dbReference type="EMBL" id="CAH6610713.1"/>
    </source>
</evidence>
<dbReference type="PANTHER" id="PTHR42792:SF1">
    <property type="entry name" value="FLAGELLAR HOOK-ASSOCIATED PROTEIN 3"/>
    <property type="match status" value="1"/>
</dbReference>
<evidence type="ECO:0000256" key="5">
    <source>
        <dbReference type="ARBA" id="ARBA00023143"/>
    </source>
</evidence>
<evidence type="ECO:0000313" key="16">
    <source>
        <dbReference type="Proteomes" id="UP000885148"/>
    </source>
</evidence>
<dbReference type="OrthoDB" id="9768249at2"/>
<keyword evidence="5" id="KW-0975">Bacterial flagellum</keyword>
<dbReference type="EMBL" id="ABKLER030000020">
    <property type="protein sequence ID" value="EMN4146910.1"/>
    <property type="molecule type" value="Genomic_DNA"/>
</dbReference>
<dbReference type="InterPro" id="IPR001492">
    <property type="entry name" value="Flagellin"/>
</dbReference>
<dbReference type="AlphaFoldDB" id="A0A0D7LEE0"/>
<dbReference type="STRING" id="1333848.CFNIH1_11025"/>
<reference evidence="8" key="4">
    <citation type="submission" date="2022-05" db="EMBL/GenBank/DDBJ databases">
        <authorList>
            <person name="Alioto T."/>
            <person name="Alioto T."/>
            <person name="Gomez Garrido J."/>
        </authorList>
    </citation>
    <scope>NUCLEOTIDE SEQUENCE</scope>
    <source>
        <strain evidence="8">112</strain>
    </source>
</reference>
<sequence>MRVSTQQSYVSMTQSFNDLSSDLSHVVEQMATGKSILLPSDDPIAATRITQLNRQQSALDQYQSNIDSATAGMSQQESILDGVNNDLLAIRDDLLEAANGTNTADSLASLGQDIQSMTEAMVSALNYQDEDGHYVFGGTVNDRPPIVAVDDDGDGVTDSYTYQGNGDHRQTTVSNGVEVDTNVAVSDFFGDSLDVLNTLTSLSKELQDPSVDPADPQVQSDIENAINTVDDASDSLNASIATIGETQNTMSMLSGAQTDIATSNDQLIGQLSDLDYGPASITFTGLEMAMEATLKTYSKVSELNLFSVI</sequence>
<evidence type="ECO:0000313" key="15">
    <source>
        <dbReference type="Proteomes" id="UP000263627"/>
    </source>
</evidence>
<feature type="domain" description="Flagellin N-terminal" evidence="6">
    <location>
        <begin position="3"/>
        <end position="139"/>
    </location>
</feature>
<evidence type="ECO:0000259" key="6">
    <source>
        <dbReference type="Pfam" id="PF00669"/>
    </source>
</evidence>
<dbReference type="Proteomes" id="UP001169574">
    <property type="component" value="Unassembled WGS sequence"/>
</dbReference>
<dbReference type="GO" id="GO:0009424">
    <property type="term" value="C:bacterial-type flagellum hook"/>
    <property type="evidence" value="ECO:0007669"/>
    <property type="project" value="InterPro"/>
</dbReference>
<dbReference type="EMBL" id="CP032184">
    <property type="protein sequence ID" value="AXZ50820.1"/>
    <property type="molecule type" value="Genomic_DNA"/>
</dbReference>
<dbReference type="SUPFAM" id="SSF64518">
    <property type="entry name" value="Phase 1 flagellin"/>
    <property type="match status" value="1"/>
</dbReference>
<dbReference type="Proteomes" id="UP001279522">
    <property type="component" value="Unassembled WGS sequence"/>
</dbReference>
<evidence type="ECO:0000313" key="11">
    <source>
        <dbReference type="EMBL" id="EMM7456346.1"/>
    </source>
</evidence>
<dbReference type="GO" id="GO:0071973">
    <property type="term" value="P:bacterial-type flagellum-dependent cell motility"/>
    <property type="evidence" value="ECO:0007669"/>
    <property type="project" value="InterPro"/>
</dbReference>
<dbReference type="EMBL" id="OW995941">
    <property type="protein sequence ID" value="CAH6610713.1"/>
    <property type="molecule type" value="Genomic_DNA"/>
</dbReference>
<dbReference type="InterPro" id="IPR001029">
    <property type="entry name" value="Flagellin_N"/>
</dbReference>
<evidence type="ECO:0000256" key="2">
    <source>
        <dbReference type="ARBA" id="ARBA00004613"/>
    </source>
</evidence>
<dbReference type="PANTHER" id="PTHR42792">
    <property type="entry name" value="FLAGELLIN"/>
    <property type="match status" value="1"/>
</dbReference>
<dbReference type="EMBL" id="ABLGCN030000002">
    <property type="protein sequence ID" value="EMM7456346.1"/>
    <property type="molecule type" value="Genomic_DNA"/>
</dbReference>
<dbReference type="RefSeq" id="WP_003843804.1">
    <property type="nucleotide sequence ID" value="NZ_BHWY01000003.1"/>
</dbReference>
<evidence type="ECO:0000256" key="3">
    <source>
        <dbReference type="ARBA" id="ARBA00005709"/>
    </source>
</evidence>
<dbReference type="GO" id="GO:0005198">
    <property type="term" value="F:structural molecule activity"/>
    <property type="evidence" value="ECO:0007669"/>
    <property type="project" value="InterPro"/>
</dbReference>
<dbReference type="Proteomes" id="UP000789647">
    <property type="component" value="Chromosome"/>
</dbReference>
<evidence type="ECO:0000256" key="4">
    <source>
        <dbReference type="ARBA" id="ARBA00022525"/>
    </source>
</evidence>
<evidence type="ECO:0000256" key="1">
    <source>
        <dbReference type="ARBA" id="ARBA00004365"/>
    </source>
</evidence>
<evidence type="ECO:0000313" key="12">
    <source>
        <dbReference type="EMBL" id="EMN4146910.1"/>
    </source>
</evidence>
<accession>A0A0D7LEE0</accession>
<name>A0A0D7LEE0_CITFR</name>
<reference evidence="7 15" key="2">
    <citation type="submission" date="2018-09" db="EMBL/GenBank/DDBJ databases">
        <title>Whole genome sequencing of Citrobacter freundii AR_0116.</title>
        <authorList>
            <person name="Conlan S."/>
            <person name="Thomas P.J."/>
            <person name="Mullikin J."/>
            <person name="Frank K.M."/>
            <person name="Segre J.A."/>
        </authorList>
    </citation>
    <scope>NUCLEOTIDE SEQUENCE [LARGE SCALE GENOMIC DNA]</scope>
    <source>
        <strain evidence="7 15">AR_0116</strain>
    </source>
</reference>
<evidence type="ECO:0000313" key="14">
    <source>
        <dbReference type="EMBL" id="HBH7045422.1"/>
    </source>
</evidence>
<reference evidence="13" key="1">
    <citation type="journal article" date="2018" name="Genome Biol.">
        <title>SKESA: strategic k-mer extension for scrupulous assemblies.</title>
        <authorList>
            <person name="Souvorov A."/>
            <person name="Agarwala R."/>
            <person name="Lipman D.J."/>
        </authorList>
    </citation>
    <scope>NUCLEOTIDE SEQUENCE</scope>
    <source>
        <strain evidence="13">91871</strain>
    </source>
</reference>
<keyword evidence="13" id="KW-0282">Flagellum</keyword>
<proteinExistence type="inferred from homology"/>
<reference evidence="13" key="3">
    <citation type="submission" date="2021-07" db="EMBL/GenBank/DDBJ databases">
        <authorList>
            <consortium name="NCBI Pathogen Detection Project"/>
        </authorList>
    </citation>
    <scope>NUCLEOTIDE SEQUENCE</scope>
    <source>
        <strain evidence="13">91871</strain>
    </source>
</reference>
<dbReference type="GO" id="GO:0005576">
    <property type="term" value="C:extracellular region"/>
    <property type="evidence" value="ECO:0007669"/>
    <property type="project" value="UniProtKB-SubCell"/>
</dbReference>
<dbReference type="InterPro" id="IPR013384">
    <property type="entry name" value="Flagell_FlgL"/>
</dbReference>
<dbReference type="NCBIfam" id="TIGR02550">
    <property type="entry name" value="flagell_flgL"/>
    <property type="match status" value="1"/>
</dbReference>
<comment type="subcellular location">
    <subcellularLocation>
        <location evidence="1">Bacterial flagellum</location>
    </subcellularLocation>
    <subcellularLocation>
        <location evidence="2">Secreted</location>
    </subcellularLocation>
</comment>
<dbReference type="EMBL" id="DAESCB010000012">
    <property type="protein sequence ID" value="HBH7043368.1"/>
    <property type="molecule type" value="Genomic_DNA"/>
</dbReference>
<dbReference type="EMBL" id="ABBJDF010000022">
    <property type="protein sequence ID" value="EHT9940572.1"/>
    <property type="molecule type" value="Genomic_DNA"/>
</dbReference>
<evidence type="ECO:0000313" key="7">
    <source>
        <dbReference type="EMBL" id="AXZ50820.1"/>
    </source>
</evidence>
<reference evidence="10" key="5">
    <citation type="submission" date="2023-05" db="EMBL/GenBank/DDBJ databases">
        <authorList>
            <consortium name="Clinical and Environmental Microbiology Branch: Whole genome sequencing antimicrobial resistance pathogens in the healthcare setting"/>
        </authorList>
    </citation>
    <scope>NUCLEOTIDE SEQUENCE</scope>
    <source>
        <strain evidence="9">2021DK-00049</strain>
        <strain evidence="12">2023GN-00102</strain>
        <strain evidence="10">2023GN-00287</strain>
        <strain evidence="11">Whole organism</strain>
    </source>
</reference>
<comment type="similarity">
    <text evidence="3">Belongs to the bacterial flagellin family.</text>
</comment>
<dbReference type="Pfam" id="PF00669">
    <property type="entry name" value="Flagellin_N"/>
    <property type="match status" value="1"/>
</dbReference>
<dbReference type="Gene3D" id="1.20.1330.10">
    <property type="entry name" value="f41 fragment of flagellin, N-terminal domain"/>
    <property type="match status" value="1"/>
</dbReference>
<evidence type="ECO:0000313" key="9">
    <source>
        <dbReference type="EMBL" id="EHT9940572.1"/>
    </source>
</evidence>
<dbReference type="EMBL" id="DAESCB010000082">
    <property type="protein sequence ID" value="HBH7045422.1"/>
    <property type="molecule type" value="Genomic_DNA"/>
</dbReference>
<dbReference type="Proteomes" id="UP000885148">
    <property type="component" value="Unassembled WGS sequence"/>
</dbReference>
<keyword evidence="13" id="KW-0966">Cell projection</keyword>
<dbReference type="EMBL" id="ABOSXX010000026">
    <property type="protein sequence ID" value="ELV3681569.1"/>
    <property type="molecule type" value="Genomic_DNA"/>
</dbReference>